<name>A0ABU5DEN4_9BURK</name>
<dbReference type="EMBL" id="JAXCLA010000003">
    <property type="protein sequence ID" value="MDY0744731.1"/>
    <property type="molecule type" value="Genomic_DNA"/>
</dbReference>
<sequence>MRHLKSSLLALAASLAVVACGGGSSADTTPRTAITSVKVFGDSLADSGTFSAALGFSKFTVQDGQVYPERVAASYGITALCNFYVFTGTTFAANSKAGCTNFAIGGGVINGASSGLSAADPRGIQVQLATAGTLGFSATDLAVIDGGGNDAAALLTAFSQAQAGSATPLYTLLTSLLPASDVATALAGGASTTAAIGGAYMKALADAFANSVTTNVLGKGATHVVILNLPAVTKTPQFQKILGAMTPTAAAQAEGLFQQWFAAYNAELAAKFASEDRVVVVDFYNAFLDQVANPAQYGITTEGAQGVFTELCPAADSTDPATAYAGWRACTAANLSAASGHSSPDWWKNYAFANQFHPTPYGHQLVAQLISKSLSIKGWL</sequence>
<feature type="signal peptide" evidence="1">
    <location>
        <begin position="1"/>
        <end position="26"/>
    </location>
</feature>
<comment type="caution">
    <text evidence="2">The sequence shown here is derived from an EMBL/GenBank/DDBJ whole genome shotgun (WGS) entry which is preliminary data.</text>
</comment>
<dbReference type="PROSITE" id="PS51257">
    <property type="entry name" value="PROKAR_LIPOPROTEIN"/>
    <property type="match status" value="1"/>
</dbReference>
<evidence type="ECO:0000256" key="1">
    <source>
        <dbReference type="SAM" id="SignalP"/>
    </source>
</evidence>
<dbReference type="Pfam" id="PF00657">
    <property type="entry name" value="Lipase_GDSL"/>
    <property type="match status" value="1"/>
</dbReference>
<dbReference type="GO" id="GO:0016787">
    <property type="term" value="F:hydrolase activity"/>
    <property type="evidence" value="ECO:0007669"/>
    <property type="project" value="UniProtKB-KW"/>
</dbReference>
<keyword evidence="1" id="KW-0732">Signal</keyword>
<evidence type="ECO:0000313" key="2">
    <source>
        <dbReference type="EMBL" id="MDY0744731.1"/>
    </source>
</evidence>
<dbReference type="RefSeq" id="WP_320422643.1">
    <property type="nucleotide sequence ID" value="NZ_JAXCLA010000003.1"/>
</dbReference>
<dbReference type="SUPFAM" id="SSF52266">
    <property type="entry name" value="SGNH hydrolase"/>
    <property type="match status" value="1"/>
</dbReference>
<feature type="chain" id="PRO_5045764941" evidence="1">
    <location>
        <begin position="27"/>
        <end position="380"/>
    </location>
</feature>
<accession>A0ABU5DEN4</accession>
<keyword evidence="3" id="KW-1185">Reference proteome</keyword>
<dbReference type="Gene3D" id="3.40.50.1110">
    <property type="entry name" value="SGNH hydrolase"/>
    <property type="match status" value="1"/>
</dbReference>
<reference evidence="2 3" key="1">
    <citation type="submission" date="2023-11" db="EMBL/GenBank/DDBJ databases">
        <title>Paucibacter sp. nov., isolated from fresh soil in Korea.</title>
        <authorList>
            <person name="Le N.T.T."/>
        </authorList>
    </citation>
    <scope>NUCLEOTIDE SEQUENCE [LARGE SCALE GENOMIC DNA]</scope>
    <source>
        <strain evidence="2 3">R3-3</strain>
    </source>
</reference>
<gene>
    <name evidence="2" type="ORF">SNE35_09440</name>
</gene>
<proteinExistence type="predicted"/>
<evidence type="ECO:0000313" key="3">
    <source>
        <dbReference type="Proteomes" id="UP001285263"/>
    </source>
</evidence>
<organism evidence="2 3">
    <name type="scientific">Roseateles agri</name>
    <dbReference type="NCBI Taxonomy" id="3098619"/>
    <lineage>
        <taxon>Bacteria</taxon>
        <taxon>Pseudomonadati</taxon>
        <taxon>Pseudomonadota</taxon>
        <taxon>Betaproteobacteria</taxon>
        <taxon>Burkholderiales</taxon>
        <taxon>Sphaerotilaceae</taxon>
        <taxon>Roseateles</taxon>
    </lineage>
</organism>
<protein>
    <submittedName>
        <fullName evidence="2">SGNH/GDSL hydrolase family protein</fullName>
    </submittedName>
</protein>
<keyword evidence="2" id="KW-0378">Hydrolase</keyword>
<dbReference type="InterPro" id="IPR001087">
    <property type="entry name" value="GDSL"/>
</dbReference>
<dbReference type="Proteomes" id="UP001285263">
    <property type="component" value="Unassembled WGS sequence"/>
</dbReference>
<dbReference type="InterPro" id="IPR036514">
    <property type="entry name" value="SGNH_hydro_sf"/>
</dbReference>